<comment type="subcellular location">
    <subcellularLocation>
        <location evidence="1">Endomembrane system</location>
    </subcellularLocation>
</comment>
<dbReference type="GO" id="GO:0012505">
    <property type="term" value="C:endomembrane system"/>
    <property type="evidence" value="ECO:0007669"/>
    <property type="project" value="UniProtKB-SubCell"/>
</dbReference>
<dbReference type="RefSeq" id="XP_037142304.1">
    <property type="nucleotide sequence ID" value="XM_037286409.1"/>
</dbReference>
<organism evidence="9 10">
    <name type="scientific">Zygotorulaspora mrakii</name>
    <name type="common">Zygosaccharomyces mrakii</name>
    <dbReference type="NCBI Taxonomy" id="42260"/>
    <lineage>
        <taxon>Eukaryota</taxon>
        <taxon>Fungi</taxon>
        <taxon>Dikarya</taxon>
        <taxon>Ascomycota</taxon>
        <taxon>Saccharomycotina</taxon>
        <taxon>Saccharomycetes</taxon>
        <taxon>Saccharomycetales</taxon>
        <taxon>Saccharomycetaceae</taxon>
        <taxon>Zygotorulaspora</taxon>
    </lineage>
</organism>
<evidence type="ECO:0000256" key="6">
    <source>
        <dbReference type="PIRNR" id="PIRNR002291"/>
    </source>
</evidence>
<dbReference type="EMBL" id="CP058604">
    <property type="protein sequence ID" value="QLG70576.1"/>
    <property type="molecule type" value="Genomic_DNA"/>
</dbReference>
<dbReference type="Proteomes" id="UP000509704">
    <property type="component" value="Chromosome 1"/>
</dbReference>
<evidence type="ECO:0000313" key="9">
    <source>
        <dbReference type="EMBL" id="QLG70576.1"/>
    </source>
</evidence>
<dbReference type="GO" id="GO:0006886">
    <property type="term" value="P:intracellular protein transport"/>
    <property type="evidence" value="ECO:0007669"/>
    <property type="project" value="InterPro"/>
</dbReference>
<dbReference type="Pfam" id="PF01602">
    <property type="entry name" value="Adaptin_N"/>
    <property type="match status" value="1"/>
</dbReference>
<dbReference type="GO" id="GO:0030117">
    <property type="term" value="C:membrane coat"/>
    <property type="evidence" value="ECO:0007669"/>
    <property type="project" value="InterPro"/>
</dbReference>
<dbReference type="PANTHER" id="PTHR11134">
    <property type="entry name" value="ADAPTOR COMPLEX SUBUNIT BETA FAMILY MEMBER"/>
    <property type="match status" value="1"/>
</dbReference>
<comment type="function">
    <text evidence="6">Adaptins are components of the adaptor complexes which link clathrin to receptors in coated vesicles. Clathrin-associated protein complexes are believed to interact with the cytoplasmic tails of membrane proteins, leading to their selection and concentration.</text>
</comment>
<evidence type="ECO:0000259" key="8">
    <source>
        <dbReference type="Pfam" id="PF01602"/>
    </source>
</evidence>
<dbReference type="InterPro" id="IPR016342">
    <property type="entry name" value="AP_complex_bsu_1_2_4"/>
</dbReference>
<keyword evidence="4 6" id="KW-0653">Protein transport</keyword>
<keyword evidence="5 6" id="KW-0472">Membrane</keyword>
<feature type="region of interest" description="Disordered" evidence="7">
    <location>
        <begin position="642"/>
        <end position="703"/>
    </location>
</feature>
<evidence type="ECO:0000256" key="7">
    <source>
        <dbReference type="SAM" id="MobiDB-lite"/>
    </source>
</evidence>
<dbReference type="InterPro" id="IPR026739">
    <property type="entry name" value="AP_beta"/>
</dbReference>
<evidence type="ECO:0000256" key="2">
    <source>
        <dbReference type="ARBA" id="ARBA00006613"/>
    </source>
</evidence>
<dbReference type="InterPro" id="IPR016024">
    <property type="entry name" value="ARM-type_fold"/>
</dbReference>
<dbReference type="OrthoDB" id="10254310at2759"/>
<evidence type="ECO:0000256" key="4">
    <source>
        <dbReference type="ARBA" id="ARBA00022927"/>
    </source>
</evidence>
<evidence type="ECO:0000256" key="5">
    <source>
        <dbReference type="ARBA" id="ARBA00023136"/>
    </source>
</evidence>
<dbReference type="Gene3D" id="1.25.10.10">
    <property type="entry name" value="Leucine-rich Repeat Variant"/>
    <property type="match status" value="1"/>
</dbReference>
<dbReference type="KEGG" id="zmk:HG535_0A05170"/>
<comment type="similarity">
    <text evidence="2 6">Belongs to the adaptor complexes large subunit family.</text>
</comment>
<dbReference type="GO" id="GO:0016192">
    <property type="term" value="P:vesicle-mediated transport"/>
    <property type="evidence" value="ECO:0007669"/>
    <property type="project" value="InterPro"/>
</dbReference>
<feature type="compositionally biased region" description="Low complexity" evidence="7">
    <location>
        <begin position="678"/>
        <end position="690"/>
    </location>
</feature>
<evidence type="ECO:0000313" key="10">
    <source>
        <dbReference type="Proteomes" id="UP000509704"/>
    </source>
</evidence>
<dbReference type="GeneID" id="59234212"/>
<evidence type="ECO:0000256" key="1">
    <source>
        <dbReference type="ARBA" id="ARBA00004308"/>
    </source>
</evidence>
<sequence length="703" mass="80691">MSDHKIFTRYKANEIRAELQSFEVKKSKVSANKRKDGLKKIIANLTLGNYNEMAYLAPEILKFWKIEDDLEVKRICHEYVRSFGIVNPKNTVEALPFILNDLKNRNEKIQIMALKTLVAVPSAEFIDEASRIIPSFVNRRSVPPDVTRTAIYALKRLDEVNHDRVVECLPFLLELIQRENVDPIIHVAALNTLNSIHESNPNLQPLKLSMETAFNSLDLLQTLNEWDKALVLDALTISAVPGSHEDAYEMIDIVLPQLQHVNTFVALNAFKFIAYLLNYVDSVNESLIKRFSNSIISLLNKPPELQFLVLRNVILLLLSRDVPLLNLDVSYFFIEFTDPIFIKDTKLECLYLLANEETLPRILEELEQYATDIDIQMSRKAIRAIGNLAVKLKHHSASECVTALLDLLEFGVEYVVQEIISVFRNILRKHPSEFKSCIKDLVKYTDSVQEPESKNAMIWIITNYSDNMSNYLQIFQIFSSKFLEETLDVQFSILNSSVKFFVRDPNPKTEKICMQMLKSCTEDSNNPDLRNRAFMYWSLLSLAQTDKAHLLSNESLKNILDGELPVIELNTKLDPVILEELELNIGTIASIYLKPVSQIFRNTRPRYLLPSPALNKSRGQLKILHDTKNWNNLESLDTLHEDFSNNRSDKSAHKKSMMNDYDKPAETVNQLKGKRKSSSTSPSKLSRKPSMLVRKLSIRKPFS</sequence>
<keyword evidence="3 6" id="KW-0813">Transport</keyword>
<feature type="compositionally biased region" description="Basic and acidic residues" evidence="7">
    <location>
        <begin position="642"/>
        <end position="651"/>
    </location>
</feature>
<evidence type="ECO:0000256" key="3">
    <source>
        <dbReference type="ARBA" id="ARBA00022448"/>
    </source>
</evidence>
<gene>
    <name evidence="9" type="ORF">HG535_0A05170</name>
</gene>
<protein>
    <recommendedName>
        <fullName evidence="6">AP complex subunit beta</fullName>
    </recommendedName>
</protein>
<keyword evidence="10" id="KW-1185">Reference proteome</keyword>
<dbReference type="PIRSF" id="PIRSF002291">
    <property type="entry name" value="AP_complex_beta"/>
    <property type="match status" value="1"/>
</dbReference>
<reference evidence="9 10" key="1">
    <citation type="submission" date="2020-07" db="EMBL/GenBank/DDBJ databases">
        <title>The yeast mating-type switching endonuclease HO is a domesticated member of an unorthodox homing genetic element family.</title>
        <authorList>
            <person name="Coughlan A.Y."/>
            <person name="Lombardi L."/>
            <person name="Braun-Galleani S."/>
            <person name="Martos A.R."/>
            <person name="Galeote V."/>
            <person name="Bigey F."/>
            <person name="Dequin S."/>
            <person name="Byrne K.P."/>
            <person name="Wolfe K.H."/>
        </authorList>
    </citation>
    <scope>NUCLEOTIDE SEQUENCE [LARGE SCALE GENOMIC DNA]</scope>
    <source>
        <strain evidence="9 10">NRRL Y-6702</strain>
    </source>
</reference>
<name>A0A7H9AWA7_ZYGMR</name>
<dbReference type="InterPro" id="IPR002553">
    <property type="entry name" value="Clathrin/coatomer_adapt-like_N"/>
</dbReference>
<accession>A0A7H9AWA7</accession>
<dbReference type="GO" id="GO:0030276">
    <property type="term" value="F:clathrin binding"/>
    <property type="evidence" value="ECO:0007669"/>
    <property type="project" value="InterPro"/>
</dbReference>
<proteinExistence type="inferred from homology"/>
<dbReference type="AlphaFoldDB" id="A0A7H9AWA7"/>
<feature type="domain" description="Clathrin/coatomer adaptor adaptin-like N-terminal" evidence="8">
    <location>
        <begin position="13"/>
        <end position="543"/>
    </location>
</feature>
<dbReference type="SUPFAM" id="SSF48371">
    <property type="entry name" value="ARM repeat"/>
    <property type="match status" value="1"/>
</dbReference>
<dbReference type="InterPro" id="IPR011989">
    <property type="entry name" value="ARM-like"/>
</dbReference>